<dbReference type="InterPro" id="IPR017907">
    <property type="entry name" value="Znf_RING_CS"/>
</dbReference>
<evidence type="ECO:0000256" key="5">
    <source>
        <dbReference type="ARBA" id="ARBA00022833"/>
    </source>
</evidence>
<keyword evidence="5" id="KW-0862">Zinc</keyword>
<dbReference type="SMART" id="SM00184">
    <property type="entry name" value="RING"/>
    <property type="match status" value="1"/>
</dbReference>
<dbReference type="InterPro" id="IPR013083">
    <property type="entry name" value="Znf_RING/FYVE/PHD"/>
</dbReference>
<dbReference type="AlphaFoldDB" id="A0A2P6TQ51"/>
<evidence type="ECO:0000256" key="2">
    <source>
        <dbReference type="ARBA" id="ARBA00022723"/>
    </source>
</evidence>
<dbReference type="STRING" id="3076.A0A2P6TQ51"/>
<proteinExistence type="predicted"/>
<dbReference type="GO" id="GO:0016874">
    <property type="term" value="F:ligase activity"/>
    <property type="evidence" value="ECO:0007669"/>
    <property type="project" value="UniProtKB-KW"/>
</dbReference>
<evidence type="ECO:0000256" key="7">
    <source>
        <dbReference type="PROSITE-ProRule" id="PRU00221"/>
    </source>
</evidence>
<accession>A0A2P6TQ51</accession>
<feature type="repeat" description="WD" evidence="7">
    <location>
        <begin position="413"/>
        <end position="455"/>
    </location>
</feature>
<dbReference type="GO" id="GO:0043161">
    <property type="term" value="P:proteasome-mediated ubiquitin-dependent protein catabolic process"/>
    <property type="evidence" value="ECO:0007669"/>
    <property type="project" value="TreeGrafter"/>
</dbReference>
<keyword evidence="3" id="KW-0677">Repeat</keyword>
<dbReference type="InterPro" id="IPR036322">
    <property type="entry name" value="WD40_repeat_dom_sf"/>
</dbReference>
<dbReference type="PRINTS" id="PR00320">
    <property type="entry name" value="GPROTEINBRPT"/>
</dbReference>
<keyword evidence="2" id="KW-0479">Metal-binding</keyword>
<comment type="caution">
    <text evidence="9">The sequence shown here is derived from an EMBL/GenBank/DDBJ whole genome shotgun (WGS) entry which is preliminary data.</text>
</comment>
<evidence type="ECO:0000313" key="10">
    <source>
        <dbReference type="Proteomes" id="UP000239899"/>
    </source>
</evidence>
<feature type="domain" description="RING-type" evidence="8">
    <location>
        <begin position="35"/>
        <end position="73"/>
    </location>
</feature>
<dbReference type="SMART" id="SM00320">
    <property type="entry name" value="WD40"/>
    <property type="match status" value="6"/>
</dbReference>
<dbReference type="Proteomes" id="UP000239899">
    <property type="component" value="Unassembled WGS sequence"/>
</dbReference>
<keyword evidence="1 7" id="KW-0853">WD repeat</keyword>
<name>A0A2P6TQ51_CHLSO</name>
<dbReference type="Gene3D" id="3.30.40.10">
    <property type="entry name" value="Zinc/RING finger domain, C3HC4 (zinc finger)"/>
    <property type="match status" value="1"/>
</dbReference>
<feature type="repeat" description="WD" evidence="7">
    <location>
        <begin position="499"/>
        <end position="532"/>
    </location>
</feature>
<dbReference type="PANTHER" id="PTHR44080">
    <property type="entry name" value="E3 UBIQUITIN-PROTEIN LIGASE COP1"/>
    <property type="match status" value="1"/>
</dbReference>
<dbReference type="GO" id="GO:0008270">
    <property type="term" value="F:zinc ion binding"/>
    <property type="evidence" value="ECO:0007669"/>
    <property type="project" value="UniProtKB-KW"/>
</dbReference>
<organism evidence="9 10">
    <name type="scientific">Chlorella sorokiniana</name>
    <name type="common">Freshwater green alga</name>
    <dbReference type="NCBI Taxonomy" id="3076"/>
    <lineage>
        <taxon>Eukaryota</taxon>
        <taxon>Viridiplantae</taxon>
        <taxon>Chlorophyta</taxon>
        <taxon>core chlorophytes</taxon>
        <taxon>Trebouxiophyceae</taxon>
        <taxon>Chlorellales</taxon>
        <taxon>Chlorellaceae</taxon>
        <taxon>Chlorella clade</taxon>
        <taxon>Chlorella</taxon>
    </lineage>
</organism>
<evidence type="ECO:0000256" key="1">
    <source>
        <dbReference type="ARBA" id="ARBA00022574"/>
    </source>
</evidence>
<dbReference type="SUPFAM" id="SSF57850">
    <property type="entry name" value="RING/U-box"/>
    <property type="match status" value="1"/>
</dbReference>
<dbReference type="PROSITE" id="PS50082">
    <property type="entry name" value="WD_REPEATS_2"/>
    <property type="match status" value="2"/>
</dbReference>
<dbReference type="Pfam" id="PF00400">
    <property type="entry name" value="WD40"/>
    <property type="match status" value="2"/>
</dbReference>
<dbReference type="PROSITE" id="PS00518">
    <property type="entry name" value="ZF_RING_1"/>
    <property type="match status" value="1"/>
</dbReference>
<protein>
    <submittedName>
        <fullName evidence="9">E3 ubiquitin-ligase COP1-like isoform X1</fullName>
    </submittedName>
</protein>
<reference evidence="9 10" key="1">
    <citation type="journal article" date="2018" name="Plant J.">
        <title>Genome sequences of Chlorella sorokiniana UTEX 1602 and Micractinium conductrix SAG 241.80: implications to maltose excretion by a green alga.</title>
        <authorList>
            <person name="Arriola M.B."/>
            <person name="Velmurugan N."/>
            <person name="Zhang Y."/>
            <person name="Plunkett M.H."/>
            <person name="Hondzo H."/>
            <person name="Barney B.M."/>
        </authorList>
    </citation>
    <scope>NUCLEOTIDE SEQUENCE [LARGE SCALE GENOMIC DNA]</scope>
    <source>
        <strain evidence="10">UTEX 1602</strain>
    </source>
</reference>
<evidence type="ECO:0000256" key="3">
    <source>
        <dbReference type="ARBA" id="ARBA00022737"/>
    </source>
</evidence>
<dbReference type="InterPro" id="IPR020472">
    <property type="entry name" value="WD40_PAC1"/>
</dbReference>
<dbReference type="CDD" id="cd16504">
    <property type="entry name" value="RING-HC_COP1"/>
    <property type="match status" value="1"/>
</dbReference>
<keyword evidence="10" id="KW-1185">Reference proteome</keyword>
<dbReference type="InterPro" id="IPR001680">
    <property type="entry name" value="WD40_rpt"/>
</dbReference>
<evidence type="ECO:0000256" key="4">
    <source>
        <dbReference type="ARBA" id="ARBA00022771"/>
    </source>
</evidence>
<sequence length="704" mass="74599">MEDKEPGERELPQAALAHQAAEGGFEALRKDDLQCAICLDLLTDPFVTACGHTFCYRCLDEHLRHQKNCPACSRFLTPDLTYPNFLLSKIAKRAHSRALGSAPSAVELLQHAISDHKESLSEGDVDALLHQLWEHKQELAERQREASLELLLHFLQSSREEKHLTPQQAQQLLGNLLGSPTTSAGSGGISSGGRHGGQRDVLSLLRNKKRRIASQFEDLQQCYLRLRAAHLAAGGAGGSAAAAAAAAAAAGGDGGAAAAGGGGPGQGSAAALAADAAEAAAAVGPLIDEGLQEFSRLLSVITRCNKLKCVAEIPRPSPRPGSSSIISSLEFDRQGALFATAGVSKRVSIFDYASVVPAGGAPGVHAPAVELLSRSKLSCLSWNKYIQAHIASSDYEGVVAVWDVTSGALLHEYEAHSKRIWSVDFCEADPALLASGSDDCTIKLWSTKSPSSVAQVDAKANVCAVRWRPGSSHELAVGSADHSAYLYDMRHTAVPLRSFQGHRKAVSYVRFCSPAELVSASTDSTLRLWPVEGGPHQAPGAHVSEALRIYEGHSNEKNFVGLAVDGDFLACGSETGDVYVYYKALSKPVAAQAFAAGEDAFGGVAGSAAAHAERAFISAVCWRPAAHTLLAASSQGVVKPRWVCRTVEELEAAIDACHLLHLTIQHAPKTFDDDAADFLAAKAEGRLSKKRAWRAACPAACRQR</sequence>
<evidence type="ECO:0000259" key="8">
    <source>
        <dbReference type="PROSITE" id="PS50089"/>
    </source>
</evidence>
<dbReference type="InterPro" id="IPR015943">
    <property type="entry name" value="WD40/YVTN_repeat-like_dom_sf"/>
</dbReference>
<evidence type="ECO:0000256" key="6">
    <source>
        <dbReference type="PROSITE-ProRule" id="PRU00175"/>
    </source>
</evidence>
<dbReference type="Gene3D" id="2.130.10.10">
    <property type="entry name" value="YVTN repeat-like/Quinoprotein amine dehydrogenase"/>
    <property type="match status" value="1"/>
</dbReference>
<dbReference type="InterPro" id="IPR042755">
    <property type="entry name" value="COP1"/>
</dbReference>
<dbReference type="OrthoDB" id="273771at2759"/>
<dbReference type="PROSITE" id="PS50089">
    <property type="entry name" value="ZF_RING_2"/>
    <property type="match status" value="1"/>
</dbReference>
<dbReference type="Pfam" id="PF13923">
    <property type="entry name" value="zf-C3HC4_2"/>
    <property type="match status" value="1"/>
</dbReference>
<dbReference type="SUPFAM" id="SSF50978">
    <property type="entry name" value="WD40 repeat-like"/>
    <property type="match status" value="1"/>
</dbReference>
<dbReference type="InterPro" id="IPR001841">
    <property type="entry name" value="Znf_RING"/>
</dbReference>
<dbReference type="EMBL" id="LHPG02000009">
    <property type="protein sequence ID" value="PRW56161.1"/>
    <property type="molecule type" value="Genomic_DNA"/>
</dbReference>
<gene>
    <name evidence="9" type="ORF">C2E21_4938</name>
</gene>
<dbReference type="PANTHER" id="PTHR44080:SF1">
    <property type="entry name" value="E3 UBIQUITIN-PROTEIN LIGASE COP1"/>
    <property type="match status" value="1"/>
</dbReference>
<keyword evidence="4 6" id="KW-0863">Zinc-finger</keyword>
<evidence type="ECO:0000313" key="9">
    <source>
        <dbReference type="EMBL" id="PRW56161.1"/>
    </source>
</evidence>
<dbReference type="GO" id="GO:0061630">
    <property type="term" value="F:ubiquitin protein ligase activity"/>
    <property type="evidence" value="ECO:0007669"/>
    <property type="project" value="InterPro"/>
</dbReference>
<dbReference type="PROSITE" id="PS50294">
    <property type="entry name" value="WD_REPEATS_REGION"/>
    <property type="match status" value="2"/>
</dbReference>